<dbReference type="Proteomes" id="UP000268529">
    <property type="component" value="Chromosome"/>
</dbReference>
<comment type="catalytic activity">
    <reaction evidence="4 5">
        <text>L-glutaminyl-[peptide chain release factor] + S-adenosyl-L-methionine = N(5)-methyl-L-glutaminyl-[peptide chain release factor] + S-adenosyl-L-homocysteine + H(+)</text>
        <dbReference type="Rhea" id="RHEA:42896"/>
        <dbReference type="Rhea" id="RHEA-COMP:10271"/>
        <dbReference type="Rhea" id="RHEA-COMP:10272"/>
        <dbReference type="ChEBI" id="CHEBI:15378"/>
        <dbReference type="ChEBI" id="CHEBI:30011"/>
        <dbReference type="ChEBI" id="CHEBI:57856"/>
        <dbReference type="ChEBI" id="CHEBI:59789"/>
        <dbReference type="ChEBI" id="CHEBI:61891"/>
        <dbReference type="EC" id="2.1.1.297"/>
    </reaction>
</comment>
<accession>A0AAX3FJZ6</accession>
<evidence type="ECO:0000256" key="5">
    <source>
        <dbReference type="HAMAP-Rule" id="MF_02126"/>
    </source>
</evidence>
<dbReference type="Pfam" id="PF13847">
    <property type="entry name" value="Methyltransf_31"/>
    <property type="match status" value="1"/>
</dbReference>
<dbReference type="GO" id="GO:0003676">
    <property type="term" value="F:nucleic acid binding"/>
    <property type="evidence" value="ECO:0007669"/>
    <property type="project" value="InterPro"/>
</dbReference>
<dbReference type="GO" id="GO:0102559">
    <property type="term" value="F:peptide chain release factor N(5)-glutamine methyltransferase activity"/>
    <property type="evidence" value="ECO:0007669"/>
    <property type="project" value="UniProtKB-EC"/>
</dbReference>
<keyword evidence="1 5" id="KW-0489">Methyltransferase</keyword>
<dbReference type="AlphaFoldDB" id="A0AAX3FJZ6"/>
<feature type="binding site" evidence="5">
    <location>
        <begin position="195"/>
        <end position="198"/>
    </location>
    <ligand>
        <name>substrate</name>
    </ligand>
</feature>
<evidence type="ECO:0000256" key="3">
    <source>
        <dbReference type="ARBA" id="ARBA00022691"/>
    </source>
</evidence>
<feature type="domain" description="Release factor glutamine methyltransferase N-terminal" evidence="7">
    <location>
        <begin position="5"/>
        <end position="79"/>
    </location>
</feature>
<dbReference type="InterPro" id="IPR025714">
    <property type="entry name" value="Methyltranfer_dom"/>
</dbReference>
<keyword evidence="3 5" id="KW-0949">S-adenosyl-L-methionine</keyword>
<dbReference type="FunFam" id="3.40.50.150:FF:000053">
    <property type="entry name" value="Release factor glutamine methyltransferase"/>
    <property type="match status" value="1"/>
</dbReference>
<dbReference type="Gene3D" id="1.10.8.10">
    <property type="entry name" value="DNA helicase RuvA subunit, C-terminal domain"/>
    <property type="match status" value="1"/>
</dbReference>
<comment type="similarity">
    <text evidence="5">Belongs to the protein N5-glutamine methyltransferase family. PrmC subfamily.</text>
</comment>
<proteinExistence type="inferred from homology"/>
<feature type="binding site" evidence="5">
    <location>
        <position position="195"/>
    </location>
    <ligand>
        <name>S-adenosyl-L-methionine</name>
        <dbReference type="ChEBI" id="CHEBI:59789"/>
    </ligand>
</feature>
<dbReference type="PANTHER" id="PTHR18895">
    <property type="entry name" value="HEMK METHYLTRANSFERASE"/>
    <property type="match status" value="1"/>
</dbReference>
<feature type="binding site" evidence="5">
    <location>
        <position position="152"/>
    </location>
    <ligand>
        <name>S-adenosyl-L-methionine</name>
        <dbReference type="ChEBI" id="CHEBI:59789"/>
    </ligand>
</feature>
<feature type="domain" description="Methyltransferase" evidence="6">
    <location>
        <begin position="119"/>
        <end position="265"/>
    </location>
</feature>
<sequence length="290" mass="32737">MTYTEWLAYAVNALQANLVQDPHLHPKTDVNILLQAVTKRSKSAIFAFGETELNQTEMSQLEALLTRRLQGEPMAYILGEKEFWSLPLKVSPHTLIPRPDTERLVEVALEWAYKRLEIQKTLQILDLGTGTGAIALALASELDDKAQILGVDFKAEAVALAETNRQNLGFNNVSFLQSDWFSALENQQFDLIVSNPPYIDKQDENLKYGDVRFEPLSALVAEENGLSDLQKIIQNAPLYLANNGALMLEHGWQQAQAVQQIFQQYQWDEIASFQDYSGNDRLTKAVRKAK</sequence>
<dbReference type="Pfam" id="PF17827">
    <property type="entry name" value="PrmC_N"/>
    <property type="match status" value="1"/>
</dbReference>
<evidence type="ECO:0000313" key="8">
    <source>
        <dbReference type="EMBL" id="VEE91818.1"/>
    </source>
</evidence>
<keyword evidence="2 5" id="KW-0808">Transferase</keyword>
<dbReference type="InterPro" id="IPR019874">
    <property type="entry name" value="RF_methyltr_PrmC"/>
</dbReference>
<dbReference type="InterPro" id="IPR050320">
    <property type="entry name" value="N5-glutamine_MTase"/>
</dbReference>
<protein>
    <recommendedName>
        <fullName evidence="5">Release factor glutamine methyltransferase</fullName>
        <shortName evidence="5">RF MTase</shortName>
        <ecNumber evidence="5">2.1.1.297</ecNumber>
    </recommendedName>
    <alternativeName>
        <fullName evidence="5">N5-glutamine methyltransferase PrmC</fullName>
    </alternativeName>
    <alternativeName>
        <fullName evidence="5">Protein-(glutamine-N5) MTase PrmC</fullName>
    </alternativeName>
    <alternativeName>
        <fullName evidence="5">Protein-glutamine N-methyltransferase PrmC</fullName>
    </alternativeName>
</protein>
<dbReference type="RefSeq" id="WP_039198914.1">
    <property type="nucleotide sequence ID" value="NZ_LR134310.1"/>
</dbReference>
<evidence type="ECO:0000256" key="2">
    <source>
        <dbReference type="ARBA" id="ARBA00022679"/>
    </source>
</evidence>
<evidence type="ECO:0000256" key="4">
    <source>
        <dbReference type="ARBA" id="ARBA00048391"/>
    </source>
</evidence>
<dbReference type="InterPro" id="IPR004556">
    <property type="entry name" value="HemK-like"/>
</dbReference>
<feature type="binding site" evidence="5">
    <location>
        <position position="180"/>
    </location>
    <ligand>
        <name>S-adenosyl-L-methionine</name>
        <dbReference type="ChEBI" id="CHEBI:59789"/>
    </ligand>
</feature>
<dbReference type="PROSITE" id="PS00092">
    <property type="entry name" value="N6_MTASE"/>
    <property type="match status" value="1"/>
</dbReference>
<dbReference type="NCBIfam" id="TIGR00536">
    <property type="entry name" value="hemK_fam"/>
    <property type="match status" value="1"/>
</dbReference>
<reference evidence="8 9" key="1">
    <citation type="submission" date="2018-12" db="EMBL/GenBank/DDBJ databases">
        <authorList>
            <consortium name="Pathogen Informatics"/>
        </authorList>
    </citation>
    <scope>NUCLEOTIDE SEQUENCE [LARGE SCALE GENOMIC DNA]</scope>
    <source>
        <strain evidence="8 9">NCTC8529</strain>
    </source>
</reference>
<dbReference type="InterPro" id="IPR002052">
    <property type="entry name" value="DNA_methylase_N6_adenine_CS"/>
</dbReference>
<dbReference type="Gene3D" id="3.40.50.150">
    <property type="entry name" value="Vaccinia Virus protein VP39"/>
    <property type="match status" value="1"/>
</dbReference>
<dbReference type="CDD" id="cd02440">
    <property type="entry name" value="AdoMet_MTases"/>
    <property type="match status" value="1"/>
</dbReference>
<comment type="function">
    <text evidence="5">Methylates the class 1 translation termination release factors RF1/PrfA and RF2/PrfB on the glutamine residue of the universally conserved GGQ motif.</text>
</comment>
<dbReference type="InterPro" id="IPR040758">
    <property type="entry name" value="PrmC_N"/>
</dbReference>
<dbReference type="EMBL" id="LR134310">
    <property type="protein sequence ID" value="VEE91818.1"/>
    <property type="molecule type" value="Genomic_DNA"/>
</dbReference>
<dbReference type="EC" id="2.1.1.297" evidence="5"/>
<dbReference type="GeneID" id="92744143"/>
<dbReference type="HAMAP" id="MF_02126">
    <property type="entry name" value="RF_methyltr_PrmC"/>
    <property type="match status" value="1"/>
</dbReference>
<feature type="binding site" evidence="5">
    <location>
        <begin position="128"/>
        <end position="132"/>
    </location>
    <ligand>
        <name>S-adenosyl-L-methionine</name>
        <dbReference type="ChEBI" id="CHEBI:59789"/>
    </ligand>
</feature>
<evidence type="ECO:0000259" key="7">
    <source>
        <dbReference type="Pfam" id="PF17827"/>
    </source>
</evidence>
<dbReference type="PANTHER" id="PTHR18895:SF74">
    <property type="entry name" value="MTRF1L RELEASE FACTOR GLUTAMINE METHYLTRANSFERASE"/>
    <property type="match status" value="1"/>
</dbReference>
<dbReference type="SUPFAM" id="SSF53335">
    <property type="entry name" value="S-adenosyl-L-methionine-dependent methyltransferases"/>
    <property type="match status" value="1"/>
</dbReference>
<dbReference type="NCBIfam" id="TIGR03534">
    <property type="entry name" value="RF_mod_PrmC"/>
    <property type="match status" value="1"/>
</dbReference>
<dbReference type="GO" id="GO:0032259">
    <property type="term" value="P:methylation"/>
    <property type="evidence" value="ECO:0007669"/>
    <property type="project" value="UniProtKB-KW"/>
</dbReference>
<evidence type="ECO:0000256" key="1">
    <source>
        <dbReference type="ARBA" id="ARBA00022603"/>
    </source>
</evidence>
<name>A0AAX3FJZ6_ACTEU</name>
<evidence type="ECO:0000259" key="6">
    <source>
        <dbReference type="Pfam" id="PF13847"/>
    </source>
</evidence>
<organism evidence="8 9">
    <name type="scientific">Actinobacillus equuli</name>
    <dbReference type="NCBI Taxonomy" id="718"/>
    <lineage>
        <taxon>Bacteria</taxon>
        <taxon>Pseudomonadati</taxon>
        <taxon>Pseudomonadota</taxon>
        <taxon>Gammaproteobacteria</taxon>
        <taxon>Pasteurellales</taxon>
        <taxon>Pasteurellaceae</taxon>
        <taxon>Actinobacillus</taxon>
    </lineage>
</organism>
<dbReference type="InterPro" id="IPR029063">
    <property type="entry name" value="SAM-dependent_MTases_sf"/>
</dbReference>
<gene>
    <name evidence="5 8" type="primary">prmC</name>
    <name evidence="8" type="ORF">NCTC8529_01532</name>
</gene>
<evidence type="ECO:0000313" key="9">
    <source>
        <dbReference type="Proteomes" id="UP000268529"/>
    </source>
</evidence>